<evidence type="ECO:0000313" key="3">
    <source>
        <dbReference type="EMBL" id="OBR63237.1"/>
    </source>
</evidence>
<organism evidence="3 4">
    <name type="scientific">Paenibacillus oryzae</name>
    <dbReference type="NCBI Taxonomy" id="1844972"/>
    <lineage>
        <taxon>Bacteria</taxon>
        <taxon>Bacillati</taxon>
        <taxon>Bacillota</taxon>
        <taxon>Bacilli</taxon>
        <taxon>Bacillales</taxon>
        <taxon>Paenibacillaceae</taxon>
        <taxon>Paenibacillus</taxon>
    </lineage>
</organism>
<dbReference type="PANTHER" id="PTHR43228:SF1">
    <property type="entry name" value="TWO-COMPONENT RESPONSE REGULATOR ARR22"/>
    <property type="match status" value="1"/>
</dbReference>
<comment type="caution">
    <text evidence="3">The sequence shown here is derived from an EMBL/GenBank/DDBJ whole genome shotgun (WGS) entry which is preliminary data.</text>
</comment>
<keyword evidence="1" id="KW-0597">Phosphoprotein</keyword>
<reference evidence="3 4" key="1">
    <citation type="submission" date="2016-05" db="EMBL/GenBank/DDBJ databases">
        <title>Paenibacillus oryzae. sp. nov., isolated from the rice root.</title>
        <authorList>
            <person name="Zhang J."/>
            <person name="Zhang X."/>
        </authorList>
    </citation>
    <scope>NUCLEOTIDE SEQUENCE [LARGE SCALE GENOMIC DNA]</scope>
    <source>
        <strain evidence="3 4">1DrF-4</strain>
    </source>
</reference>
<dbReference type="RefSeq" id="WP_068686503.1">
    <property type="nucleotide sequence ID" value="NZ_LYPA01000074.1"/>
</dbReference>
<dbReference type="AlphaFoldDB" id="A0A1A5YCB7"/>
<dbReference type="InterPro" id="IPR001789">
    <property type="entry name" value="Sig_transdc_resp-reg_receiver"/>
</dbReference>
<dbReference type="STRING" id="1844972.A7K91_25130"/>
<accession>A0A1A5YCB7</accession>
<feature type="domain" description="Response regulatory" evidence="2">
    <location>
        <begin position="3"/>
        <end position="118"/>
    </location>
</feature>
<evidence type="ECO:0000259" key="2">
    <source>
        <dbReference type="PROSITE" id="PS50110"/>
    </source>
</evidence>
<proteinExistence type="predicted"/>
<gene>
    <name evidence="3" type="ORF">A7K91_25130</name>
</gene>
<sequence length="120" mass="13163">MKTVLIADDAAFMRASMSEILAANGFSVVAEASDGLEAVHLYEEHRPDVVTMDITMPTMDGLTAIRKIMELDPDASIVVCSAIGHRDMVVEAIRAGAKDFIIKPFHRNRVVSTLRDVLSY</sequence>
<dbReference type="EMBL" id="LYPA01000074">
    <property type="protein sequence ID" value="OBR63237.1"/>
    <property type="molecule type" value="Genomic_DNA"/>
</dbReference>
<feature type="modified residue" description="4-aspartylphosphate" evidence="1">
    <location>
        <position position="53"/>
    </location>
</feature>
<keyword evidence="4" id="KW-1185">Reference proteome</keyword>
<dbReference type="SUPFAM" id="SSF52172">
    <property type="entry name" value="CheY-like"/>
    <property type="match status" value="1"/>
</dbReference>
<dbReference type="Proteomes" id="UP000092024">
    <property type="component" value="Unassembled WGS sequence"/>
</dbReference>
<dbReference type="OrthoDB" id="9790669at2"/>
<dbReference type="SMART" id="SM00448">
    <property type="entry name" value="REC"/>
    <property type="match status" value="1"/>
</dbReference>
<dbReference type="Gene3D" id="3.40.50.2300">
    <property type="match status" value="1"/>
</dbReference>
<dbReference type="InterPro" id="IPR052048">
    <property type="entry name" value="ST_Response_Regulator"/>
</dbReference>
<dbReference type="PROSITE" id="PS50110">
    <property type="entry name" value="RESPONSE_REGULATORY"/>
    <property type="match status" value="1"/>
</dbReference>
<evidence type="ECO:0000256" key="1">
    <source>
        <dbReference type="PROSITE-ProRule" id="PRU00169"/>
    </source>
</evidence>
<name>A0A1A5YCB7_9BACL</name>
<evidence type="ECO:0000313" key="4">
    <source>
        <dbReference type="Proteomes" id="UP000092024"/>
    </source>
</evidence>
<dbReference type="Pfam" id="PF00072">
    <property type="entry name" value="Response_reg"/>
    <property type="match status" value="1"/>
</dbReference>
<dbReference type="GO" id="GO:0000160">
    <property type="term" value="P:phosphorelay signal transduction system"/>
    <property type="evidence" value="ECO:0007669"/>
    <property type="project" value="InterPro"/>
</dbReference>
<dbReference type="InterPro" id="IPR011006">
    <property type="entry name" value="CheY-like_superfamily"/>
</dbReference>
<protein>
    <submittedName>
        <fullName evidence="3">Two-component system response regulator</fullName>
    </submittedName>
</protein>
<dbReference type="PANTHER" id="PTHR43228">
    <property type="entry name" value="TWO-COMPONENT RESPONSE REGULATOR"/>
    <property type="match status" value="1"/>
</dbReference>